<reference evidence="4 5" key="1">
    <citation type="submission" date="2014-02" db="EMBL/GenBank/DDBJ databases">
        <title>The small core and large imbalanced accessory genome model reveals a collaborative survival strategy of Sorangium cellulosum strains in nature.</title>
        <authorList>
            <person name="Han K."/>
            <person name="Peng R."/>
            <person name="Blom J."/>
            <person name="Li Y.-Z."/>
        </authorList>
    </citation>
    <scope>NUCLEOTIDE SEQUENCE [LARGE SCALE GENOMIC DNA]</scope>
    <source>
        <strain evidence="4 5">So0149</strain>
    </source>
</reference>
<evidence type="ECO:0000256" key="1">
    <source>
        <dbReference type="SAM" id="Coils"/>
    </source>
</evidence>
<gene>
    <name evidence="4" type="ORF">BE18_39775</name>
</gene>
<protein>
    <recommendedName>
        <fullName evidence="3">eCIS core domain-containing protein</fullName>
    </recommendedName>
</protein>
<feature type="region of interest" description="Disordered" evidence="2">
    <location>
        <begin position="334"/>
        <end position="353"/>
    </location>
</feature>
<dbReference type="Proteomes" id="UP000075515">
    <property type="component" value="Unassembled WGS sequence"/>
</dbReference>
<evidence type="ECO:0000256" key="2">
    <source>
        <dbReference type="SAM" id="MobiDB-lite"/>
    </source>
</evidence>
<dbReference type="AlphaFoldDB" id="A0A150RPL9"/>
<feature type="compositionally biased region" description="Basic and acidic residues" evidence="2">
    <location>
        <begin position="403"/>
        <end position="413"/>
    </location>
</feature>
<accession>A0A150RPL9</accession>
<keyword evidence="1" id="KW-0175">Coiled coil</keyword>
<organism evidence="4 5">
    <name type="scientific">Sorangium cellulosum</name>
    <name type="common">Polyangium cellulosum</name>
    <dbReference type="NCBI Taxonomy" id="56"/>
    <lineage>
        <taxon>Bacteria</taxon>
        <taxon>Pseudomonadati</taxon>
        <taxon>Myxococcota</taxon>
        <taxon>Polyangia</taxon>
        <taxon>Polyangiales</taxon>
        <taxon>Polyangiaceae</taxon>
        <taxon>Sorangium</taxon>
    </lineage>
</organism>
<feature type="region of interest" description="Disordered" evidence="2">
    <location>
        <begin position="158"/>
        <end position="231"/>
    </location>
</feature>
<feature type="compositionally biased region" description="Low complexity" evidence="2">
    <location>
        <begin position="17"/>
        <end position="29"/>
    </location>
</feature>
<evidence type="ECO:0000313" key="4">
    <source>
        <dbReference type="EMBL" id="KYF82205.1"/>
    </source>
</evidence>
<comment type="caution">
    <text evidence="4">The sequence shown here is derived from an EMBL/GenBank/DDBJ whole genome shotgun (WGS) entry which is preliminary data.</text>
</comment>
<evidence type="ECO:0000313" key="5">
    <source>
        <dbReference type="Proteomes" id="UP000075515"/>
    </source>
</evidence>
<dbReference type="Pfam" id="PF13699">
    <property type="entry name" value="eCIS_core"/>
    <property type="match status" value="1"/>
</dbReference>
<feature type="region of interest" description="Disordered" evidence="2">
    <location>
        <begin position="1"/>
        <end position="59"/>
    </location>
</feature>
<proteinExistence type="predicted"/>
<feature type="region of interest" description="Disordered" evidence="2">
    <location>
        <begin position="374"/>
        <end position="437"/>
    </location>
</feature>
<dbReference type="InterPro" id="IPR025295">
    <property type="entry name" value="eCIS_core_dom"/>
</dbReference>
<sequence length="606" mass="65420">MTAKEAASPAPERMTAKEAAGAALQRRAAFPSGRAGAVHDLGEPGLRAGTGVPAPTPGQRMPAAVQLRMESAFAADFSDVRIHPGSARATALGAQAYTQGSDVHVAPGHWAPETGRGQELLGHELAHVVQQREGRVRATAQMKGMALNDEPALEAEADAMAARASRRGQPSRDDGEQALGAAARSPAHRVRASDGVLVQRTKSKQQPSGADDDAESSTGRSGARPAPEGVDLRRTVYDSIIEHLKRVRPTLEDDDDIDLADQWEVDANNLREESRELETAYEKANNRKSRLPLAKQLNGITRKLNQLLANIKRTFSTTEGGFSALGRASELDVKIQDRSEPAPEGYTENTDFTRGTTLGGTLLSERFKVFKKAGEERASDAAAGKRVTVRGKPMDSEQPPPEGELKSLEEGLARVKSPQETQYSGSPRRKERDETQAKAMGNTNATGYAWLAGIGGWQSSQWEWLHVRAASLGGVTDSTNLVVGTRDANTHMIPFESHVATLARLAADKGIYEPLKVTFSVEGQHGPAKHRVSKIKIEWNLEKKKEKDPSPLDVMFKKLGISGGAPESHGVAVFDPVHVGSSLSKDEVKRLEETLKDLRQGLLDQE</sequence>
<dbReference type="EMBL" id="JEMC01003314">
    <property type="protein sequence ID" value="KYF82205.1"/>
    <property type="molecule type" value="Genomic_DNA"/>
</dbReference>
<evidence type="ECO:0000259" key="3">
    <source>
        <dbReference type="Pfam" id="PF13699"/>
    </source>
</evidence>
<feature type="domain" description="eCIS core" evidence="3">
    <location>
        <begin position="61"/>
        <end position="134"/>
    </location>
</feature>
<feature type="coiled-coil region" evidence="1">
    <location>
        <begin position="260"/>
        <end position="287"/>
    </location>
</feature>
<name>A0A150RPL9_SORCE</name>